<protein>
    <recommendedName>
        <fullName evidence="2">WW domain-containing protein</fullName>
    </recommendedName>
</protein>
<name>A0A0B6YMP5_9EUPU</name>
<dbReference type="SMART" id="SM00456">
    <property type="entry name" value="WW"/>
    <property type="match status" value="1"/>
</dbReference>
<dbReference type="EMBL" id="HACG01010643">
    <property type="protein sequence ID" value="CEK57508.1"/>
    <property type="molecule type" value="Transcribed_RNA"/>
</dbReference>
<sequence>MAAASGKGGAKWIPALPHGWEAKYDVDNKAYFFIDHVNKKTQWDDPRFPKPAQRAHPPTQAASAVAASSLGTGGGPVETHGAIALQDLKPPLHPKNQRPKSR</sequence>
<dbReference type="AlphaFoldDB" id="A0A0B6YMP5"/>
<dbReference type="InterPro" id="IPR036020">
    <property type="entry name" value="WW_dom_sf"/>
</dbReference>
<organism evidence="3">
    <name type="scientific">Arion vulgaris</name>
    <dbReference type="NCBI Taxonomy" id="1028688"/>
    <lineage>
        <taxon>Eukaryota</taxon>
        <taxon>Metazoa</taxon>
        <taxon>Spiralia</taxon>
        <taxon>Lophotrochozoa</taxon>
        <taxon>Mollusca</taxon>
        <taxon>Gastropoda</taxon>
        <taxon>Heterobranchia</taxon>
        <taxon>Euthyneura</taxon>
        <taxon>Panpulmonata</taxon>
        <taxon>Eupulmonata</taxon>
        <taxon>Stylommatophora</taxon>
        <taxon>Helicina</taxon>
        <taxon>Arionoidea</taxon>
        <taxon>Arionidae</taxon>
        <taxon>Arion</taxon>
    </lineage>
</organism>
<evidence type="ECO:0000313" key="3">
    <source>
        <dbReference type="EMBL" id="CEK57508.1"/>
    </source>
</evidence>
<dbReference type="Gene3D" id="2.20.70.10">
    <property type="match status" value="1"/>
</dbReference>
<dbReference type="InterPro" id="IPR001202">
    <property type="entry name" value="WW_dom"/>
</dbReference>
<evidence type="ECO:0000256" key="1">
    <source>
        <dbReference type="SAM" id="MobiDB-lite"/>
    </source>
</evidence>
<evidence type="ECO:0000259" key="2">
    <source>
        <dbReference type="PROSITE" id="PS50020"/>
    </source>
</evidence>
<dbReference type="Pfam" id="PF00397">
    <property type="entry name" value="WW"/>
    <property type="match status" value="1"/>
</dbReference>
<reference evidence="3" key="1">
    <citation type="submission" date="2014-12" db="EMBL/GenBank/DDBJ databases">
        <title>Insight into the proteome of Arion vulgaris.</title>
        <authorList>
            <person name="Aradska J."/>
            <person name="Bulat T."/>
            <person name="Smidak R."/>
            <person name="Sarate P."/>
            <person name="Gangsoo J."/>
            <person name="Sialana F."/>
            <person name="Bilban M."/>
            <person name="Lubec G."/>
        </authorList>
    </citation>
    <scope>NUCLEOTIDE SEQUENCE</scope>
    <source>
        <tissue evidence="3">Skin</tissue>
    </source>
</reference>
<feature type="region of interest" description="Disordered" evidence="1">
    <location>
        <begin position="42"/>
        <end position="102"/>
    </location>
</feature>
<proteinExistence type="predicted"/>
<feature type="domain" description="WW" evidence="2">
    <location>
        <begin position="14"/>
        <end position="48"/>
    </location>
</feature>
<accession>A0A0B6YMP5</accession>
<feature type="non-terminal residue" evidence="3">
    <location>
        <position position="102"/>
    </location>
</feature>
<dbReference type="CDD" id="cd00201">
    <property type="entry name" value="WW"/>
    <property type="match status" value="1"/>
</dbReference>
<dbReference type="PROSITE" id="PS01159">
    <property type="entry name" value="WW_DOMAIN_1"/>
    <property type="match status" value="1"/>
</dbReference>
<dbReference type="SUPFAM" id="SSF51045">
    <property type="entry name" value="WW domain"/>
    <property type="match status" value="1"/>
</dbReference>
<gene>
    <name evidence="3" type="primary">ORF30336</name>
</gene>
<dbReference type="PROSITE" id="PS50020">
    <property type="entry name" value="WW_DOMAIN_2"/>
    <property type="match status" value="1"/>
</dbReference>